<sequence>MLGGMDHPHLSQIVPTMLAASGVPGFARSVPELPEATRSCVLLVDGLGWELLHEHADCAPVLLELCRRPLQVGYPATTAAGLAAIGTGSPSGEHGMAGYSFEVPGTGVVNALRWCSHPGGRDLSDELAAEDVQPLPTTFERAAAAGVATSVVSAAQFDGSPLTRAVLRGGRYVGVHALGDLAMRVTEALRPERAFVYGYHSELDKLGHLYGPGSTAWRMQLRQVDRLVESVVEGLPSGAVLAVVADHGMVRIGETVDVDAMPALREGVRALGGEVRARHVYAEPGAADDVLAAWREVLGERAWVASRDQAVEAGWFGPHVGDRVRSRIGDVVAAARDRCGIVSATAEPAETSLTGHHGSFTAAEQLVPLAVADNVS</sequence>
<dbReference type="Gene3D" id="3.40.720.10">
    <property type="entry name" value="Alkaline Phosphatase, subunit A"/>
    <property type="match status" value="1"/>
</dbReference>
<accession>A0ABP4G8Q1</accession>
<keyword evidence="2" id="KW-1185">Reference proteome</keyword>
<name>A0ABP4G8Q1_9PSEU</name>
<dbReference type="Pfam" id="PF01663">
    <property type="entry name" value="Phosphodiest"/>
    <property type="match status" value="1"/>
</dbReference>
<comment type="caution">
    <text evidence="1">The sequence shown here is derived from an EMBL/GenBank/DDBJ whole genome shotgun (WGS) entry which is preliminary data.</text>
</comment>
<reference evidence="2" key="1">
    <citation type="journal article" date="2019" name="Int. J. Syst. Evol. Microbiol.">
        <title>The Global Catalogue of Microorganisms (GCM) 10K type strain sequencing project: providing services to taxonomists for standard genome sequencing and annotation.</title>
        <authorList>
            <consortium name="The Broad Institute Genomics Platform"/>
            <consortium name="The Broad Institute Genome Sequencing Center for Infectious Disease"/>
            <person name="Wu L."/>
            <person name="Ma J."/>
        </authorList>
    </citation>
    <scope>NUCLEOTIDE SEQUENCE [LARGE SCALE GENOMIC DNA]</scope>
    <source>
        <strain evidence="2">JCM 13022</strain>
    </source>
</reference>
<evidence type="ECO:0000313" key="2">
    <source>
        <dbReference type="Proteomes" id="UP001500467"/>
    </source>
</evidence>
<dbReference type="Proteomes" id="UP001500467">
    <property type="component" value="Unassembled WGS sequence"/>
</dbReference>
<dbReference type="InterPro" id="IPR002591">
    <property type="entry name" value="Phosphodiest/P_Trfase"/>
</dbReference>
<gene>
    <name evidence="1" type="ORF">GCM10009675_44760</name>
</gene>
<dbReference type="InterPro" id="IPR017850">
    <property type="entry name" value="Alkaline_phosphatase_core_sf"/>
</dbReference>
<dbReference type="EMBL" id="BAAALM010000016">
    <property type="protein sequence ID" value="GAA1217396.1"/>
    <property type="molecule type" value="Genomic_DNA"/>
</dbReference>
<protein>
    <submittedName>
        <fullName evidence="1">Alkaline phosphatase family protein</fullName>
    </submittedName>
</protein>
<dbReference type="SUPFAM" id="SSF53649">
    <property type="entry name" value="Alkaline phosphatase-like"/>
    <property type="match status" value="1"/>
</dbReference>
<organism evidence="1 2">
    <name type="scientific">Prauserella alba</name>
    <dbReference type="NCBI Taxonomy" id="176898"/>
    <lineage>
        <taxon>Bacteria</taxon>
        <taxon>Bacillati</taxon>
        <taxon>Actinomycetota</taxon>
        <taxon>Actinomycetes</taxon>
        <taxon>Pseudonocardiales</taxon>
        <taxon>Pseudonocardiaceae</taxon>
        <taxon>Prauserella</taxon>
    </lineage>
</organism>
<evidence type="ECO:0000313" key="1">
    <source>
        <dbReference type="EMBL" id="GAA1217396.1"/>
    </source>
</evidence>
<proteinExistence type="predicted"/>